<evidence type="ECO:0000313" key="5">
    <source>
        <dbReference type="WormBase" id="SRAE_2000433100"/>
    </source>
</evidence>
<dbReference type="GO" id="GO:0004559">
    <property type="term" value="F:alpha-mannosidase activity"/>
    <property type="evidence" value="ECO:0007669"/>
    <property type="project" value="InterPro"/>
</dbReference>
<dbReference type="GO" id="GO:0030246">
    <property type="term" value="F:carbohydrate binding"/>
    <property type="evidence" value="ECO:0007669"/>
    <property type="project" value="InterPro"/>
</dbReference>
<dbReference type="GeneID" id="36382054"/>
<dbReference type="STRING" id="34506.A0A090LNF7"/>
<reference evidence="4" key="2">
    <citation type="submission" date="2020-12" db="UniProtKB">
        <authorList>
            <consortium name="WormBaseParasite"/>
        </authorList>
    </citation>
    <scope>IDENTIFICATION</scope>
</reference>
<reference evidence="2 3" key="1">
    <citation type="submission" date="2014-09" db="EMBL/GenBank/DDBJ databases">
        <authorList>
            <person name="Martin A.A."/>
        </authorList>
    </citation>
    <scope>NUCLEOTIDE SEQUENCE</scope>
    <source>
        <strain evidence="3">ED321</strain>
        <strain evidence="2">ED321 Heterogonic</strain>
    </source>
</reference>
<keyword evidence="3" id="KW-1185">Reference proteome</keyword>
<dbReference type="InterPro" id="IPR011682">
    <property type="entry name" value="Glyco_hydro_38_C"/>
</dbReference>
<evidence type="ECO:0000313" key="3">
    <source>
        <dbReference type="Proteomes" id="UP000035682"/>
    </source>
</evidence>
<dbReference type="EMBL" id="LN609529">
    <property type="protein sequence ID" value="CEF69684.1"/>
    <property type="molecule type" value="Genomic_DNA"/>
</dbReference>
<name>A0A090LNF7_STRRB</name>
<protein>
    <submittedName>
        <fullName evidence="2 4">Lysosomal alpha-mannosidase</fullName>
    </submittedName>
</protein>
<dbReference type="WormBase" id="SRAE_2000433100">
    <property type="protein sequence ID" value="SRP00313"/>
    <property type="gene ID" value="WBGene00264561"/>
</dbReference>
<evidence type="ECO:0000259" key="1">
    <source>
        <dbReference type="Pfam" id="PF07748"/>
    </source>
</evidence>
<dbReference type="AlphaFoldDB" id="A0A090LNF7"/>
<dbReference type="GO" id="GO:0006013">
    <property type="term" value="P:mannose metabolic process"/>
    <property type="evidence" value="ECO:0007669"/>
    <property type="project" value="InterPro"/>
</dbReference>
<accession>A0A090LNF7</accession>
<dbReference type="Gene3D" id="2.70.98.30">
    <property type="entry name" value="Golgi alpha-mannosidase II, domain 4"/>
    <property type="match status" value="1"/>
</dbReference>
<dbReference type="PANTHER" id="PTHR11607">
    <property type="entry name" value="ALPHA-MANNOSIDASE"/>
    <property type="match status" value="1"/>
</dbReference>
<evidence type="ECO:0000313" key="2">
    <source>
        <dbReference type="EMBL" id="CEF69684.1"/>
    </source>
</evidence>
<dbReference type="Pfam" id="PF07748">
    <property type="entry name" value="Glyco_hydro_38C"/>
    <property type="match status" value="1"/>
</dbReference>
<proteinExistence type="predicted"/>
<dbReference type="eggNOG" id="KOG1959">
    <property type="taxonomic scope" value="Eukaryota"/>
</dbReference>
<organism evidence="2">
    <name type="scientific">Strongyloides ratti</name>
    <name type="common">Parasitic roundworm</name>
    <dbReference type="NCBI Taxonomy" id="34506"/>
    <lineage>
        <taxon>Eukaryota</taxon>
        <taxon>Metazoa</taxon>
        <taxon>Ecdysozoa</taxon>
        <taxon>Nematoda</taxon>
        <taxon>Chromadorea</taxon>
        <taxon>Rhabditida</taxon>
        <taxon>Tylenchina</taxon>
        <taxon>Panagrolaimomorpha</taxon>
        <taxon>Strongyloidoidea</taxon>
        <taxon>Strongyloididae</taxon>
        <taxon>Strongyloides</taxon>
    </lineage>
</organism>
<dbReference type="WBParaSite" id="SRAE_2000433100.1">
    <property type="protein sequence ID" value="SRAE_2000433100.1"/>
    <property type="gene ID" value="WBGene00264561"/>
</dbReference>
<dbReference type="Gene3D" id="2.60.40.1180">
    <property type="entry name" value="Golgi alpha-mannosidase II"/>
    <property type="match status" value="1"/>
</dbReference>
<feature type="domain" description="Glycosyl hydrolase family 38 C-terminal" evidence="1">
    <location>
        <begin position="142"/>
        <end position="356"/>
    </location>
</feature>
<dbReference type="Proteomes" id="UP000035682">
    <property type="component" value="Unplaced"/>
</dbReference>
<dbReference type="InterPro" id="IPR013780">
    <property type="entry name" value="Glyco_hydro_b"/>
</dbReference>
<dbReference type="CTD" id="36382054"/>
<gene>
    <name evidence="2 4 5" type="ORF">SRAE_2000433100</name>
</gene>
<dbReference type="InterPro" id="IPR011013">
    <property type="entry name" value="Gal_mutarotase_sf_dom"/>
</dbReference>
<dbReference type="PANTHER" id="PTHR11607:SF3">
    <property type="entry name" value="LYSOSOMAL ALPHA-MANNOSIDASE"/>
    <property type="match status" value="1"/>
</dbReference>
<dbReference type="InterPro" id="IPR050843">
    <property type="entry name" value="Glycosyl_Hydrlase_38"/>
</dbReference>
<dbReference type="Gene3D" id="2.60.40.1360">
    <property type="match status" value="1"/>
</dbReference>
<dbReference type="GO" id="GO:0005764">
    <property type="term" value="C:lysosome"/>
    <property type="evidence" value="ECO:0007669"/>
    <property type="project" value="TreeGrafter"/>
</dbReference>
<evidence type="ECO:0000313" key="4">
    <source>
        <dbReference type="WBParaSite" id="SRAE_2000433100.1"/>
    </source>
</evidence>
<dbReference type="SUPFAM" id="SSF74650">
    <property type="entry name" value="Galactose mutarotase-like"/>
    <property type="match status" value="1"/>
</dbReference>
<dbReference type="OMA" id="NGIARCQ"/>
<dbReference type="OrthoDB" id="2016903at2759"/>
<dbReference type="RefSeq" id="XP_024508883.1">
    <property type="nucleotide sequence ID" value="XM_024643188.1"/>
</dbReference>
<sequence length="547" mass="63167">MIEGWDDGETILNSIVNKVGSIKGKQLPTMILCKKLNESICIISEESSQFTVTVFNSYHDDRNIFVRVPINHNSVKVLDDNGNIVQNQVLETFKTSQLNGNNKFEVIFEIKFKGIGFITYFIQYNNNKIKKISKNNNEKNLLENDNFKITFDDNGYIQNITNKQLNITFPFNITYSYYIGCGKNDFQPSGAYIFSPINSTTVSFNMTINTTTLIGPFVNETRQQISPWVSHSIRLYKNVPYIEIQWTVGPIPKEKFDPIGKELIIRYTTTLQNNGQFITDSNGRQSMSRKTNYAPDYTYKNTDPITANYYPITNKVSINDDKYLFSVLVDRAQGVGGLKDGELEIMLHRRAFHDDYLGVEEPLDELGEDGKGLIARGIHRIYIGDKNLLTTKIRDDSISFFKEPIIMFSKINNITINEYKDNFITNYKFLEPSLPKGINILSIESLNDISSEWLFRLEQIYEGDEMGVKSQPITVDFDKIFSPFKIERIIETDIQGIEEKNDTNKKNMLKNNKIYMKKGKKLYMNKLENEVSVLPMEIRTFKIYLKN</sequence>